<keyword evidence="9" id="KW-1185">Reference proteome</keyword>
<keyword evidence="6" id="KW-1133">Transmembrane helix</keyword>
<keyword evidence="2" id="KW-0479">Metal-binding</keyword>
<evidence type="ECO:0000256" key="4">
    <source>
        <dbReference type="ARBA" id="ARBA00023163"/>
    </source>
</evidence>
<dbReference type="STRING" id="91928.A0A0D2AYC4"/>
<keyword evidence="6" id="KW-0472">Membrane</keyword>
<dbReference type="GeneID" id="27338103"/>
<dbReference type="GO" id="GO:0003677">
    <property type="term" value="F:DNA binding"/>
    <property type="evidence" value="ECO:0007669"/>
    <property type="project" value="InterPro"/>
</dbReference>
<comment type="subcellular location">
    <subcellularLocation>
        <location evidence="1">Nucleus</location>
    </subcellularLocation>
</comment>
<name>A0A0D2AYC4_9EURO</name>
<dbReference type="GO" id="GO:0000981">
    <property type="term" value="F:DNA-binding transcription factor activity, RNA polymerase II-specific"/>
    <property type="evidence" value="ECO:0007669"/>
    <property type="project" value="InterPro"/>
</dbReference>
<dbReference type="OrthoDB" id="4145260at2759"/>
<organism evidence="8 9">
    <name type="scientific">Exophiala spinifera</name>
    <dbReference type="NCBI Taxonomy" id="91928"/>
    <lineage>
        <taxon>Eukaryota</taxon>
        <taxon>Fungi</taxon>
        <taxon>Dikarya</taxon>
        <taxon>Ascomycota</taxon>
        <taxon>Pezizomycotina</taxon>
        <taxon>Eurotiomycetes</taxon>
        <taxon>Chaetothyriomycetidae</taxon>
        <taxon>Chaetothyriales</taxon>
        <taxon>Herpotrichiellaceae</taxon>
        <taxon>Exophiala</taxon>
    </lineage>
</organism>
<evidence type="ECO:0000259" key="7">
    <source>
        <dbReference type="SMART" id="SM00906"/>
    </source>
</evidence>
<keyword evidence="4" id="KW-0804">Transcription</keyword>
<feature type="transmembrane region" description="Helical" evidence="6">
    <location>
        <begin position="446"/>
        <end position="468"/>
    </location>
</feature>
<dbReference type="SMART" id="SM00906">
    <property type="entry name" value="Fungal_trans"/>
    <property type="match status" value="1"/>
</dbReference>
<evidence type="ECO:0000256" key="1">
    <source>
        <dbReference type="ARBA" id="ARBA00004123"/>
    </source>
</evidence>
<dbReference type="EMBL" id="KN847499">
    <property type="protein sequence ID" value="KIW11718.1"/>
    <property type="molecule type" value="Genomic_DNA"/>
</dbReference>
<evidence type="ECO:0000256" key="3">
    <source>
        <dbReference type="ARBA" id="ARBA00023015"/>
    </source>
</evidence>
<reference evidence="8 9" key="1">
    <citation type="submission" date="2015-01" db="EMBL/GenBank/DDBJ databases">
        <title>The Genome Sequence of Exophiala spinifera CBS89968.</title>
        <authorList>
            <consortium name="The Broad Institute Genomics Platform"/>
            <person name="Cuomo C."/>
            <person name="de Hoog S."/>
            <person name="Gorbushina A."/>
            <person name="Stielow B."/>
            <person name="Teixiera M."/>
            <person name="Abouelleil A."/>
            <person name="Chapman S.B."/>
            <person name="Priest M."/>
            <person name="Young S.K."/>
            <person name="Wortman J."/>
            <person name="Nusbaum C."/>
            <person name="Birren B."/>
        </authorList>
    </citation>
    <scope>NUCLEOTIDE SEQUENCE [LARGE SCALE GENOMIC DNA]</scope>
    <source>
        <strain evidence="8 9">CBS 89968</strain>
    </source>
</reference>
<dbReference type="HOGENOM" id="CLU_023880_2_0_1"/>
<dbReference type="AlphaFoldDB" id="A0A0D2AYC4"/>
<dbReference type="PANTHER" id="PTHR47338">
    <property type="entry name" value="ZN(II)2CYS6 TRANSCRIPTION FACTOR (EUROFUNG)-RELATED"/>
    <property type="match status" value="1"/>
</dbReference>
<evidence type="ECO:0000256" key="6">
    <source>
        <dbReference type="SAM" id="Phobius"/>
    </source>
</evidence>
<dbReference type="VEuPathDB" id="FungiDB:PV08_11020"/>
<evidence type="ECO:0000313" key="9">
    <source>
        <dbReference type="Proteomes" id="UP000053328"/>
    </source>
</evidence>
<accession>A0A0D2AYC4</accession>
<dbReference type="Pfam" id="PF04082">
    <property type="entry name" value="Fungal_trans"/>
    <property type="match status" value="1"/>
</dbReference>
<feature type="domain" description="Xylanolytic transcriptional activator regulatory" evidence="7">
    <location>
        <begin position="176"/>
        <end position="253"/>
    </location>
</feature>
<dbReference type="GO" id="GO:0008270">
    <property type="term" value="F:zinc ion binding"/>
    <property type="evidence" value="ECO:0007669"/>
    <property type="project" value="InterPro"/>
</dbReference>
<evidence type="ECO:0000256" key="5">
    <source>
        <dbReference type="ARBA" id="ARBA00023242"/>
    </source>
</evidence>
<dbReference type="RefSeq" id="XP_016231934.1">
    <property type="nucleotide sequence ID" value="XM_016385332.1"/>
</dbReference>
<dbReference type="InterPro" id="IPR050815">
    <property type="entry name" value="TF_fung"/>
</dbReference>
<dbReference type="CDD" id="cd12148">
    <property type="entry name" value="fungal_TF_MHR"/>
    <property type="match status" value="1"/>
</dbReference>
<dbReference type="Proteomes" id="UP000053328">
    <property type="component" value="Unassembled WGS sequence"/>
</dbReference>
<sequence length="478" mass="53729">MSDVHHLALDVTGVSNYALSINEDEVDIETLDFQTMLFLDPGIFRYGQVQFPWTNIPVPPHITRLLGDNKDLSSAVSRFFDHIHSWMPFISRKRFLDSYMRPSARSRPDVAILLLSLKLITTPPPVDPRNPKTPLYWAAKHFYLDIESSHTASIAVLQAGVLLALYEIRHGIYPAAFLSISACARYAHALGINVDGMARTSSVFTLIEVEERKRIWWAIVILDRFVNIGCPGRPLATAEPTLDDLLPADDVAWDQGIVGIVDSYKVSSPTSSHMSKFALLCQAARLLGQVLRQLSNNTLEDHHDDSWMQLDRTLDSMLAAALHVDSPDYDQITFIYKQVSLPQSRTGLVALNEPYLSLNEGIRSQRAKFVVEAITDTIRTNLLGQQCLIGRDPESVSPWGLFFGYRICVYFVCSEHKDSYDFQIVESLKEVFRNIDVRWNAAGNHLILPISLYVASVLTVVAGVYLRLLEAHEVMSKG</sequence>
<keyword evidence="3" id="KW-0805">Transcription regulation</keyword>
<evidence type="ECO:0000256" key="2">
    <source>
        <dbReference type="ARBA" id="ARBA00022723"/>
    </source>
</evidence>
<keyword evidence="6" id="KW-0812">Transmembrane</keyword>
<evidence type="ECO:0000313" key="8">
    <source>
        <dbReference type="EMBL" id="KIW11718.1"/>
    </source>
</evidence>
<dbReference type="PANTHER" id="PTHR47338:SF20">
    <property type="entry name" value="ZN(II)2CYS6 TRANSCRIPTION FACTOR (EUROFUNG)"/>
    <property type="match status" value="1"/>
</dbReference>
<proteinExistence type="predicted"/>
<dbReference type="GO" id="GO:0006351">
    <property type="term" value="P:DNA-templated transcription"/>
    <property type="evidence" value="ECO:0007669"/>
    <property type="project" value="InterPro"/>
</dbReference>
<keyword evidence="5" id="KW-0539">Nucleus</keyword>
<protein>
    <recommendedName>
        <fullName evidence="7">Xylanolytic transcriptional activator regulatory domain-containing protein</fullName>
    </recommendedName>
</protein>
<gene>
    <name evidence="8" type="ORF">PV08_11020</name>
</gene>
<dbReference type="GO" id="GO:0005634">
    <property type="term" value="C:nucleus"/>
    <property type="evidence" value="ECO:0007669"/>
    <property type="project" value="UniProtKB-SubCell"/>
</dbReference>
<dbReference type="InterPro" id="IPR007219">
    <property type="entry name" value="XnlR_reg_dom"/>
</dbReference>